<dbReference type="InterPro" id="IPR002912">
    <property type="entry name" value="ACT_dom"/>
</dbReference>
<dbReference type="CDD" id="cd04875">
    <property type="entry name" value="ACT_F4HF-DF"/>
    <property type="match status" value="1"/>
</dbReference>
<dbReference type="RefSeq" id="WP_409121033.1">
    <property type="nucleotide sequence ID" value="NZ_JBJVNI010000005.1"/>
</dbReference>
<dbReference type="Gene3D" id="3.30.70.260">
    <property type="match status" value="1"/>
</dbReference>
<dbReference type="InterPro" id="IPR004810">
    <property type="entry name" value="PurU"/>
</dbReference>
<dbReference type="InterPro" id="IPR044074">
    <property type="entry name" value="PurU_ACT"/>
</dbReference>
<accession>A0ABW9HQN2</accession>
<keyword evidence="7" id="KW-1185">Reference proteome</keyword>
<protein>
    <recommendedName>
        <fullName evidence="3 4">Formyltetrahydrofolate deformylase</fullName>
        <ecNumber evidence="3 4">3.5.1.10</ecNumber>
    </recommendedName>
    <alternativeName>
        <fullName evidence="3">Formyl-FH(4) hydrolase</fullName>
    </alternativeName>
</protein>
<comment type="pathway">
    <text evidence="3">Purine metabolism; IMP biosynthesis via de novo pathway; formate from 10-formyl-5,6,7,8-tetrahydrofolate: step 1/1.</text>
</comment>
<proteinExistence type="inferred from homology"/>
<keyword evidence="2 3" id="KW-0378">Hydrolase</keyword>
<dbReference type="Proteomes" id="UP001631957">
    <property type="component" value="Unassembled WGS sequence"/>
</dbReference>
<dbReference type="EMBL" id="JBJVNI010000005">
    <property type="protein sequence ID" value="MFM9609143.1"/>
    <property type="molecule type" value="Genomic_DNA"/>
</dbReference>
<dbReference type="SUPFAM" id="SSF53328">
    <property type="entry name" value="Formyltransferase"/>
    <property type="match status" value="1"/>
</dbReference>
<dbReference type="PROSITE" id="PS51671">
    <property type="entry name" value="ACT"/>
    <property type="match status" value="1"/>
</dbReference>
<dbReference type="EC" id="3.5.1.10" evidence="3 4"/>
<dbReference type="NCBIfam" id="NF004684">
    <property type="entry name" value="PRK06027.1"/>
    <property type="match status" value="1"/>
</dbReference>
<evidence type="ECO:0000256" key="1">
    <source>
        <dbReference type="ARBA" id="ARBA00022563"/>
    </source>
</evidence>
<feature type="active site" evidence="3">
    <location>
        <position position="234"/>
    </location>
</feature>
<evidence type="ECO:0000256" key="4">
    <source>
        <dbReference type="NCBIfam" id="TIGR00655"/>
    </source>
</evidence>
<comment type="catalytic activity">
    <reaction evidence="3">
        <text>(6R)-10-formyltetrahydrofolate + H2O = (6S)-5,6,7,8-tetrahydrofolate + formate + H(+)</text>
        <dbReference type="Rhea" id="RHEA:19833"/>
        <dbReference type="ChEBI" id="CHEBI:15377"/>
        <dbReference type="ChEBI" id="CHEBI:15378"/>
        <dbReference type="ChEBI" id="CHEBI:15740"/>
        <dbReference type="ChEBI" id="CHEBI:57453"/>
        <dbReference type="ChEBI" id="CHEBI:195366"/>
        <dbReference type="EC" id="3.5.1.10"/>
    </reaction>
</comment>
<reference evidence="6 7" key="1">
    <citation type="submission" date="2024-12" db="EMBL/GenBank/DDBJ databases">
        <title>Forecasting of Potato common scab and diversities of Pathogenic streptomyces spp. in china.</title>
        <authorList>
            <person name="Handique U."/>
            <person name="Wu J."/>
        </authorList>
    </citation>
    <scope>NUCLEOTIDE SEQUENCE [LARGE SCALE GENOMIC DNA]</scope>
    <source>
        <strain evidence="6 7">ZRIMU1530</strain>
    </source>
</reference>
<dbReference type="PIRSF" id="PIRSF036480">
    <property type="entry name" value="FormyFH4_hydr"/>
    <property type="match status" value="1"/>
</dbReference>
<dbReference type="InterPro" id="IPR041729">
    <property type="entry name" value="Formyl-FH4-Hydrolase_C"/>
</dbReference>
<dbReference type="PRINTS" id="PR01575">
    <property type="entry name" value="FFH4HYDRLASE"/>
</dbReference>
<comment type="function">
    <text evidence="3">Catalyzes the hydrolysis of 10-formyltetrahydrofolate (formyl-FH4) to formate and tetrahydrofolate (FH4).</text>
</comment>
<organism evidence="6 7">
    <name type="scientific">Streptomyces niveiscabiei</name>
    <dbReference type="NCBI Taxonomy" id="164115"/>
    <lineage>
        <taxon>Bacteria</taxon>
        <taxon>Bacillati</taxon>
        <taxon>Actinomycetota</taxon>
        <taxon>Actinomycetes</taxon>
        <taxon>Kitasatosporales</taxon>
        <taxon>Streptomycetaceae</taxon>
        <taxon>Streptomyces</taxon>
    </lineage>
</organism>
<gene>
    <name evidence="3 6" type="primary">purU</name>
    <name evidence="6" type="ORF">ACKI18_10495</name>
</gene>
<dbReference type="PANTHER" id="PTHR42706:SF1">
    <property type="entry name" value="FORMYLTETRAHYDROFOLATE DEFORMYLASE 2, MITOCHONDRIAL"/>
    <property type="match status" value="1"/>
</dbReference>
<evidence type="ECO:0000256" key="3">
    <source>
        <dbReference type="HAMAP-Rule" id="MF_01927"/>
    </source>
</evidence>
<feature type="domain" description="ACT" evidence="5">
    <location>
        <begin position="12"/>
        <end position="91"/>
    </location>
</feature>
<dbReference type="HAMAP" id="MF_01927">
    <property type="entry name" value="PurU"/>
    <property type="match status" value="1"/>
</dbReference>
<dbReference type="InterPro" id="IPR045865">
    <property type="entry name" value="ACT-like_dom_sf"/>
</dbReference>
<dbReference type="SUPFAM" id="SSF55021">
    <property type="entry name" value="ACT-like"/>
    <property type="match status" value="1"/>
</dbReference>
<dbReference type="GO" id="GO:0008864">
    <property type="term" value="F:formyltetrahydrofolate deformylase activity"/>
    <property type="evidence" value="ECO:0007669"/>
    <property type="project" value="UniProtKB-EC"/>
</dbReference>
<name>A0ABW9HQN2_9ACTN</name>
<dbReference type="NCBIfam" id="TIGR00655">
    <property type="entry name" value="PurU"/>
    <property type="match status" value="1"/>
</dbReference>
<evidence type="ECO:0000313" key="6">
    <source>
        <dbReference type="EMBL" id="MFM9609143.1"/>
    </source>
</evidence>
<sequence>MSSRTRSGREFVLTLSCPDSAGLVHAVSGFLVRNSGNILESQQFDDRMTGRFFMRVHFDVADPACELEPLRLRFGPVAQAYNITWTLRDASTPTRTLIMVSKFGHCLNDLLFRGRSGALNIEIPAIVSNHRDFEGLAESYGVPFHHIPVTKETKPEAEARLLELVRDLDVDLVVLARYMQVLSDDLCKQLEGRAINIHHSFLPSFKGARPYDQAHLRGVKLVGATAHYVTSDLDEGQIIEQNVTRVDHSLAPRDLVTVGRDVEAQVLAHAVKWHSESRVMVDGNRTVVFR</sequence>
<evidence type="ECO:0000256" key="2">
    <source>
        <dbReference type="ARBA" id="ARBA00022801"/>
    </source>
</evidence>
<evidence type="ECO:0000259" key="5">
    <source>
        <dbReference type="PROSITE" id="PS51671"/>
    </source>
</evidence>
<dbReference type="PANTHER" id="PTHR42706">
    <property type="entry name" value="FORMYLTETRAHYDROFOLATE DEFORMYLASE"/>
    <property type="match status" value="1"/>
</dbReference>
<keyword evidence="1 3" id="KW-0554">One-carbon metabolism</keyword>
<dbReference type="InterPro" id="IPR002376">
    <property type="entry name" value="Formyl_transf_N"/>
</dbReference>
<comment type="caution">
    <text evidence="6">The sequence shown here is derived from an EMBL/GenBank/DDBJ whole genome shotgun (WGS) entry which is preliminary data.</text>
</comment>
<dbReference type="Gene3D" id="3.40.50.170">
    <property type="entry name" value="Formyl transferase, N-terminal domain"/>
    <property type="match status" value="1"/>
</dbReference>
<keyword evidence="3" id="KW-0658">Purine biosynthesis</keyword>
<dbReference type="Pfam" id="PF00551">
    <property type="entry name" value="Formyl_trans_N"/>
    <property type="match status" value="1"/>
</dbReference>
<dbReference type="CDD" id="cd08648">
    <property type="entry name" value="FMT_core_Formyl-FH4-Hydrolase_C"/>
    <property type="match status" value="1"/>
</dbReference>
<dbReference type="InterPro" id="IPR036477">
    <property type="entry name" value="Formyl_transf_N_sf"/>
</dbReference>
<comment type="similarity">
    <text evidence="3">Belongs to the PurU family.</text>
</comment>
<evidence type="ECO:0000313" key="7">
    <source>
        <dbReference type="Proteomes" id="UP001631957"/>
    </source>
</evidence>